<name>A0A8H3AFC1_9AGAM</name>
<keyword evidence="1" id="KW-0812">Transmembrane</keyword>
<feature type="transmembrane region" description="Helical" evidence="1">
    <location>
        <begin position="166"/>
        <end position="192"/>
    </location>
</feature>
<evidence type="ECO:0000313" key="3">
    <source>
        <dbReference type="Proteomes" id="UP000663853"/>
    </source>
</evidence>
<dbReference type="AlphaFoldDB" id="A0A8H3AFC1"/>
<comment type="caution">
    <text evidence="2">The sequence shown here is derived from an EMBL/GenBank/DDBJ whole genome shotgun (WGS) entry which is preliminary data.</text>
</comment>
<feature type="transmembrane region" description="Helical" evidence="1">
    <location>
        <begin position="506"/>
        <end position="526"/>
    </location>
</feature>
<dbReference type="Proteomes" id="UP000663853">
    <property type="component" value="Unassembled WGS sequence"/>
</dbReference>
<protein>
    <recommendedName>
        <fullName evidence="4">Transmembrane protein</fullName>
    </recommendedName>
</protein>
<evidence type="ECO:0008006" key="4">
    <source>
        <dbReference type="Google" id="ProtNLM"/>
    </source>
</evidence>
<sequence>MGLSHLPEQPYTRTRYTLQNYDNADNPLLSQKNFHSIGKHSRWKSAFTLWPLILHAVLATTTTFFMVFYVNRNNFNIKDRKPMVPLADGTFVAWTHYLPLQSDITTFLSVLLALLRVVTACWLGPLCWRCAFILMEQTGLRAGHLHILIAYGFPTMAWPRKHLTSYLIWIVLAIVLPVHLIAPILTGSITWVPSSHPPEHLANSSIGVATVTNGGGGRWYWWQNHDSVRERIVIIAGGFANTAWGRNSPYGTLKRVLPSSSFLQTNSTIANVTIPYFSVSSIQWIDNPLQTLTSNELHVDNIACRGMKLYVTECPLWRQQGTIALVPPTNLTFRTTPTPETISETRLLVMNVEWRETPTSNCTGKTDTWRPNYPPLNVTVFPEPDRYECIAAAWVTYTAGAATCHDCRITSYTTVQNDNPIRLEKHPMTIEALQMMPSVISSMILMNTSLPSAENRDNYTTELLTRSYAASWNALVQWIGNFDPRLNSTYSLAIQSSQAIVDPRRVGLWVGLQCLITVSGILFLFVQASTRNSMVGDTNLTAFYLDSGDIYEDGRYERLQNGGLLKLRYDNGHTRVKVE</sequence>
<keyword evidence="1" id="KW-1133">Transmembrane helix</keyword>
<accession>A0A8H3AFC1</accession>
<organism evidence="2 3">
    <name type="scientific">Rhizoctonia solani</name>
    <dbReference type="NCBI Taxonomy" id="456999"/>
    <lineage>
        <taxon>Eukaryota</taxon>
        <taxon>Fungi</taxon>
        <taxon>Dikarya</taxon>
        <taxon>Basidiomycota</taxon>
        <taxon>Agaricomycotina</taxon>
        <taxon>Agaricomycetes</taxon>
        <taxon>Cantharellales</taxon>
        <taxon>Ceratobasidiaceae</taxon>
        <taxon>Rhizoctonia</taxon>
    </lineage>
</organism>
<evidence type="ECO:0000256" key="1">
    <source>
        <dbReference type="SAM" id="Phobius"/>
    </source>
</evidence>
<dbReference type="EMBL" id="CAJMXA010000144">
    <property type="protein sequence ID" value="CAE6418423.1"/>
    <property type="molecule type" value="Genomic_DNA"/>
</dbReference>
<proteinExistence type="predicted"/>
<gene>
    <name evidence="2" type="ORF">RDB_LOCUS9200</name>
</gene>
<evidence type="ECO:0000313" key="2">
    <source>
        <dbReference type="EMBL" id="CAE6418423.1"/>
    </source>
</evidence>
<keyword evidence="1" id="KW-0472">Membrane</keyword>
<feature type="transmembrane region" description="Helical" evidence="1">
    <location>
        <begin position="49"/>
        <end position="70"/>
    </location>
</feature>
<reference evidence="2" key="1">
    <citation type="submission" date="2021-01" db="EMBL/GenBank/DDBJ databases">
        <authorList>
            <person name="Kaushik A."/>
        </authorList>
    </citation>
    <scope>NUCLEOTIDE SEQUENCE</scope>
    <source>
        <strain evidence="2">AG6-10EEA</strain>
    </source>
</reference>